<accession>A0ABP0GQ43</accession>
<dbReference type="Pfam" id="PF09384">
    <property type="entry name" value="UTP15_C"/>
    <property type="match status" value="1"/>
</dbReference>
<evidence type="ECO:0000256" key="6">
    <source>
        <dbReference type="ARBA" id="ARBA00023242"/>
    </source>
</evidence>
<evidence type="ECO:0000313" key="11">
    <source>
        <dbReference type="Proteomes" id="UP001642483"/>
    </source>
</evidence>
<evidence type="ECO:0000256" key="8">
    <source>
        <dbReference type="PROSITE-ProRule" id="PRU00221"/>
    </source>
</evidence>
<dbReference type="PROSITE" id="PS00678">
    <property type="entry name" value="WD_REPEATS_1"/>
    <property type="match status" value="1"/>
</dbReference>
<feature type="repeat" description="WD" evidence="8">
    <location>
        <begin position="122"/>
        <end position="163"/>
    </location>
</feature>
<dbReference type="InterPro" id="IPR019775">
    <property type="entry name" value="WD40_repeat_CS"/>
</dbReference>
<name>A0ABP0GQ43_CLALP</name>
<organism evidence="10 11">
    <name type="scientific">Clavelina lepadiformis</name>
    <name type="common">Light-bulb sea squirt</name>
    <name type="synonym">Ascidia lepadiformis</name>
    <dbReference type="NCBI Taxonomy" id="159417"/>
    <lineage>
        <taxon>Eukaryota</taxon>
        <taxon>Metazoa</taxon>
        <taxon>Chordata</taxon>
        <taxon>Tunicata</taxon>
        <taxon>Ascidiacea</taxon>
        <taxon>Aplousobranchia</taxon>
        <taxon>Clavelinidae</taxon>
        <taxon>Clavelina</taxon>
    </lineage>
</organism>
<proteinExistence type="predicted"/>
<gene>
    <name evidence="10" type="ORF">CVLEPA_LOCUS27152</name>
</gene>
<keyword evidence="4 8" id="KW-0853">WD repeat</keyword>
<evidence type="ECO:0000256" key="3">
    <source>
        <dbReference type="ARBA" id="ARBA00022552"/>
    </source>
</evidence>
<feature type="domain" description="U3 small nucleolar RNA-associated protein 15 C-terminal" evidence="9">
    <location>
        <begin position="355"/>
        <end position="501"/>
    </location>
</feature>
<feature type="repeat" description="WD" evidence="8">
    <location>
        <begin position="248"/>
        <end position="289"/>
    </location>
</feature>
<dbReference type="Proteomes" id="UP001642483">
    <property type="component" value="Unassembled WGS sequence"/>
</dbReference>
<evidence type="ECO:0000256" key="4">
    <source>
        <dbReference type="ARBA" id="ARBA00022574"/>
    </source>
</evidence>
<dbReference type="PANTHER" id="PTHR19924">
    <property type="entry name" value="UTP15 U3 SMALL NUCLEOLAR RNA-ASSOCIATED PROTEIN 15 FAMILY MEMBER"/>
    <property type="match status" value="1"/>
</dbReference>
<dbReference type="CDD" id="cd00200">
    <property type="entry name" value="WD40"/>
    <property type="match status" value="1"/>
</dbReference>
<keyword evidence="6" id="KW-0539">Nucleus</keyword>
<dbReference type="EMBL" id="CAWYQH010000141">
    <property type="protein sequence ID" value="CAK8693862.1"/>
    <property type="molecule type" value="Genomic_DNA"/>
</dbReference>
<keyword evidence="3" id="KW-0698">rRNA processing</keyword>
<dbReference type="PANTHER" id="PTHR19924:SF26">
    <property type="entry name" value="U3 SMALL NUCLEOLAR RNA-ASSOCIATED PROTEIN 15 HOMOLOG"/>
    <property type="match status" value="1"/>
</dbReference>
<dbReference type="InterPro" id="IPR001680">
    <property type="entry name" value="WD40_rpt"/>
</dbReference>
<protein>
    <recommendedName>
        <fullName evidence="2">U3 small nucleolar RNA-associated protein 15 homolog</fullName>
    </recommendedName>
</protein>
<evidence type="ECO:0000256" key="5">
    <source>
        <dbReference type="ARBA" id="ARBA00022737"/>
    </source>
</evidence>
<evidence type="ECO:0000259" key="9">
    <source>
        <dbReference type="Pfam" id="PF09384"/>
    </source>
</evidence>
<dbReference type="PROSITE" id="PS50082">
    <property type="entry name" value="WD_REPEATS_2"/>
    <property type="match status" value="3"/>
</dbReference>
<comment type="caution">
    <text evidence="10">The sequence shown here is derived from an EMBL/GenBank/DDBJ whole genome shotgun (WGS) entry which is preliminary data.</text>
</comment>
<dbReference type="InterPro" id="IPR020472">
    <property type="entry name" value="WD40_PAC1"/>
</dbReference>
<dbReference type="InterPro" id="IPR018983">
    <property type="entry name" value="U3_snoRNA-assocProt_15_C"/>
</dbReference>
<comment type="subcellular location">
    <subcellularLocation>
        <location evidence="1">Nucleus</location>
        <location evidence="1">Nucleolus</location>
    </subcellularLocation>
</comment>
<keyword evidence="11" id="KW-1185">Reference proteome</keyword>
<dbReference type="PROSITE" id="PS50294">
    <property type="entry name" value="WD_REPEATS_REGION"/>
    <property type="match status" value="2"/>
</dbReference>
<dbReference type="Pfam" id="PF00400">
    <property type="entry name" value="WD40"/>
    <property type="match status" value="4"/>
</dbReference>
<dbReference type="InterPro" id="IPR036322">
    <property type="entry name" value="WD40_repeat_dom_sf"/>
</dbReference>
<evidence type="ECO:0000256" key="2">
    <source>
        <dbReference type="ARBA" id="ARBA00018260"/>
    </source>
</evidence>
<dbReference type="SMART" id="SM00320">
    <property type="entry name" value="WD40"/>
    <property type="match status" value="7"/>
</dbReference>
<evidence type="ECO:0000256" key="7">
    <source>
        <dbReference type="ARBA" id="ARBA00045437"/>
    </source>
</evidence>
<dbReference type="PRINTS" id="PR00320">
    <property type="entry name" value="GPROTEINBRPT"/>
</dbReference>
<evidence type="ECO:0000256" key="1">
    <source>
        <dbReference type="ARBA" id="ARBA00004604"/>
    </source>
</evidence>
<comment type="function">
    <text evidence="7">Ribosome biogenesis factor. Involved in nucleolar processing of pre-18S ribosomal RNA. Required for optimal pre-ribosomal RNA transcription by RNA polymerase I. Part of the small subunit (SSU) processome, first precursor of the small eukaryotic ribosomal subunit. During the assembly of the SSU processome in the nucleolus, many ribosome biogenesis factors, an RNA chaperone and ribosomal proteins associate with the nascent pre-rRNA and work in concert to generate RNA folding, modifications, rearrangements and cleavage as well as targeted degradation of pre-ribosomal RNA by the RNA exosome.</text>
</comment>
<sequence length="532" mass="60280">MSTSASRFKVIEPFPVAGVDPKHTEDHQYWRGLQFPITIKEFGAVTNVAFQPTKPNFFAVSASTRVILYNPENNESVKTFSRFHDVAYGATFRRDGRLLVAGNADAKVRLFDVDGRVPLRIFKGHTRPVRVTKFCNNMKEIFSAGDDNSVRVWDIPTEKVLHKFDHHQDYVRCGCVSRNADNIILTGSYDHTVRMFDTRSDECTMIVNHGCPVESVLMYPSGSILLSAGGNRIKVWDVLQGGRLLATVSHHHKTITCLRFNHDCTRILSGSLDRHVKIYDVATYNVVHNIDYSAPILSLDVAHEDKTLVVGMADSMLSIRHRKQAVIKEQKEDEVLLSRRKRRQRSHFMGGQTFVPNQGDVIIHHKHKEQLEKYDVYFRKFEHGKALDAALIPQVHMNTPEITVAVFEELIRRDTIHAALAGKGEKKLSVLLKFLIRNITNISFAPVLMDVAEMVVDIYSQAIEDVPVSVINLFQRLRDIIRREGKLQIEMHKLLGCMDTIVSSNSQNIKQSDVDEATINASNTDPVSLKKS</sequence>
<dbReference type="Gene3D" id="2.130.10.10">
    <property type="entry name" value="YVTN repeat-like/Quinoprotein amine dehydrogenase"/>
    <property type="match status" value="2"/>
</dbReference>
<evidence type="ECO:0000313" key="10">
    <source>
        <dbReference type="EMBL" id="CAK8693862.1"/>
    </source>
</evidence>
<reference evidence="10 11" key="1">
    <citation type="submission" date="2024-02" db="EMBL/GenBank/DDBJ databases">
        <authorList>
            <person name="Daric V."/>
            <person name="Darras S."/>
        </authorList>
    </citation>
    <scope>NUCLEOTIDE SEQUENCE [LARGE SCALE GENOMIC DNA]</scope>
</reference>
<feature type="repeat" description="WD" evidence="8">
    <location>
        <begin position="164"/>
        <end position="206"/>
    </location>
</feature>
<dbReference type="SUPFAM" id="SSF50978">
    <property type="entry name" value="WD40 repeat-like"/>
    <property type="match status" value="1"/>
</dbReference>
<keyword evidence="5" id="KW-0677">Repeat</keyword>
<dbReference type="InterPro" id="IPR015943">
    <property type="entry name" value="WD40/YVTN_repeat-like_dom_sf"/>
</dbReference>